<evidence type="ECO:0000313" key="3">
    <source>
        <dbReference type="Proteomes" id="UP000036681"/>
    </source>
</evidence>
<feature type="transmembrane region" description="Helical" evidence="1">
    <location>
        <begin position="99"/>
        <end position="118"/>
    </location>
</feature>
<name>A0A0M3HX42_ASCLU</name>
<dbReference type="WBParaSite" id="ALUE_0000782601-mRNA-1">
    <property type="protein sequence ID" value="ALUE_0000782601-mRNA-1"/>
    <property type="gene ID" value="ALUE_0000782601"/>
</dbReference>
<evidence type="ECO:0000256" key="2">
    <source>
        <dbReference type="SAM" id="SignalP"/>
    </source>
</evidence>
<dbReference type="AlphaFoldDB" id="A0A0M3HX42"/>
<keyword evidence="3" id="KW-1185">Reference proteome</keyword>
<dbReference type="Proteomes" id="UP000036681">
    <property type="component" value="Unplaced"/>
</dbReference>
<feature type="transmembrane region" description="Helical" evidence="1">
    <location>
        <begin position="139"/>
        <end position="164"/>
    </location>
</feature>
<keyword evidence="1" id="KW-1133">Transmembrane helix</keyword>
<feature type="signal peptide" evidence="2">
    <location>
        <begin position="1"/>
        <end position="17"/>
    </location>
</feature>
<proteinExistence type="predicted"/>
<keyword evidence="2" id="KW-0732">Signal</keyword>
<reference evidence="4" key="1">
    <citation type="submission" date="2017-02" db="UniProtKB">
        <authorList>
            <consortium name="WormBaseParasite"/>
        </authorList>
    </citation>
    <scope>IDENTIFICATION</scope>
</reference>
<keyword evidence="1" id="KW-0472">Membrane</keyword>
<feature type="chain" id="PRO_5005656735" evidence="2">
    <location>
        <begin position="18"/>
        <end position="200"/>
    </location>
</feature>
<protein>
    <submittedName>
        <fullName evidence="4">G_PROTEIN_RECEP_F1_2 domain-containing protein</fullName>
    </submittedName>
</protein>
<accession>A0A0M3HX42</accession>
<evidence type="ECO:0000256" key="1">
    <source>
        <dbReference type="SAM" id="Phobius"/>
    </source>
</evidence>
<organism evidence="3 4">
    <name type="scientific">Ascaris lumbricoides</name>
    <name type="common">Giant roundworm</name>
    <dbReference type="NCBI Taxonomy" id="6252"/>
    <lineage>
        <taxon>Eukaryota</taxon>
        <taxon>Metazoa</taxon>
        <taxon>Ecdysozoa</taxon>
        <taxon>Nematoda</taxon>
        <taxon>Chromadorea</taxon>
        <taxon>Rhabditida</taxon>
        <taxon>Spirurina</taxon>
        <taxon>Ascaridomorpha</taxon>
        <taxon>Ascaridoidea</taxon>
        <taxon>Ascarididae</taxon>
        <taxon>Ascaris</taxon>
    </lineage>
</organism>
<evidence type="ECO:0000313" key="4">
    <source>
        <dbReference type="WBParaSite" id="ALUE_0000782601-mRNA-1"/>
    </source>
</evidence>
<sequence length="200" mass="22431">MFLVCLYAGNLFSSAIACSTVKAVNYLRVDGSCSVCVLLRHSFLLQISARFFVNESKPFIVRNYSAIQLYADKRMANPSVEAEVDTEMTARELSYVIEVAIYAFAMILGCGAFIYTARRFLSNYRRHLIIAARLMSFKISLTIADLIVLFVYAPTQIIWISTYYVSTQLLSDNFCNLASCFIVIYSCGLLSSFIAISNVT</sequence>
<feature type="transmembrane region" description="Helical" evidence="1">
    <location>
        <begin position="176"/>
        <end position="196"/>
    </location>
</feature>
<keyword evidence="1" id="KW-0812">Transmembrane</keyword>